<dbReference type="Proteomes" id="UP001433508">
    <property type="component" value="Unassembled WGS sequence"/>
</dbReference>
<protein>
    <submittedName>
        <fullName evidence="1">Mitochondrial distribution and morphology proteins-domain-containing protein</fullName>
    </submittedName>
</protein>
<evidence type="ECO:0000313" key="1">
    <source>
        <dbReference type="EMBL" id="KAK9239680.1"/>
    </source>
</evidence>
<reference evidence="2" key="1">
    <citation type="journal article" date="2024" name="Front. Bioeng. Biotechnol.">
        <title>Genome-scale model development and genomic sequencing of the oleaginous clade Lipomyces.</title>
        <authorList>
            <person name="Czajka J.J."/>
            <person name="Han Y."/>
            <person name="Kim J."/>
            <person name="Mondo S.J."/>
            <person name="Hofstad B.A."/>
            <person name="Robles A."/>
            <person name="Haridas S."/>
            <person name="Riley R."/>
            <person name="LaButti K."/>
            <person name="Pangilinan J."/>
            <person name="Andreopoulos W."/>
            <person name="Lipzen A."/>
            <person name="Yan J."/>
            <person name="Wang M."/>
            <person name="Ng V."/>
            <person name="Grigoriev I.V."/>
            <person name="Spatafora J.W."/>
            <person name="Magnuson J.K."/>
            <person name="Baker S.E."/>
            <person name="Pomraning K.R."/>
        </authorList>
    </citation>
    <scope>NUCLEOTIDE SEQUENCE [LARGE SCALE GENOMIC DNA]</scope>
    <source>
        <strain evidence="2">CBS 7786</strain>
    </source>
</reference>
<name>A0ACC3T7Q4_LIPKO</name>
<sequence length="741" mass="84067">MIGRCRKQLVQSFGPVERVVPAKWASARVDSGVGFRRVATRPVATTTTAAAAAAKIPARFDGAPLLTRIGFKEVFARGRIPSRSFSIFWRAPNKADPSQRKDASAQKDDNTQAVDGQKPSSNGRSQGHKPDESVKPEQPHESWGSTVSRHLHPPTKEELLKAATGAFDRLRIRFKWTLIRQVRPFNMDDMSAFFSWLIVGNVIWVILGTTTFFSLVILTANTVFAQETLARMIGNYLTKETGITVVFESAIVPHWQDGVIAFRNVFVSRRPGKNINRVTKGSPETAAAAAAAAAASSTSEDKEMIAAANDEYVDEGNYTQFDLTVDSIDVTLSFRKWMNGKGILKDVEVKGIRGLVDRTHVKWVANVDPRSYKREHRPGDFEIDHFVLEDSLVTVLQPDGFRPFQISIFSCDLPQLRKQWLFYDFLCANHMSGSYDDSLFTIHPRQLPSNNASYDGGGSVVDERDNRWSSETEQNPWKKTTRLRIDGVNIDHLNRGIGEGPFSWITSGDVDIIADIMIPSDESEVVFSRVMYEIVERWEHTMRSRRRRNRDRSVRKEGEEEEEDDEEERARRNKLFLKKLFHRIKDWGKNWSKVNNDDVVVVGKTMMPSTTATLARKDPEKYVVFDLRIQLNNVRAAVPLFAPELSYINNALIRPIVAYINSRNTYIPINCQVVKKLFEFDGSWTVFDSGLMDDLSAEVYEAIAVNVKDEEERSRRMRKVGLWSLQLAFQIVLMSISTMTI</sequence>
<proteinExistence type="predicted"/>
<organism evidence="1 2">
    <name type="scientific">Lipomyces kononenkoae</name>
    <name type="common">Yeast</name>
    <dbReference type="NCBI Taxonomy" id="34357"/>
    <lineage>
        <taxon>Eukaryota</taxon>
        <taxon>Fungi</taxon>
        <taxon>Dikarya</taxon>
        <taxon>Ascomycota</taxon>
        <taxon>Saccharomycotina</taxon>
        <taxon>Lipomycetes</taxon>
        <taxon>Lipomycetales</taxon>
        <taxon>Lipomycetaceae</taxon>
        <taxon>Lipomyces</taxon>
    </lineage>
</organism>
<comment type="caution">
    <text evidence="1">The sequence shown here is derived from an EMBL/GenBank/DDBJ whole genome shotgun (WGS) entry which is preliminary data.</text>
</comment>
<evidence type="ECO:0000313" key="2">
    <source>
        <dbReference type="Proteomes" id="UP001433508"/>
    </source>
</evidence>
<accession>A0ACC3T7Q4</accession>
<keyword evidence="2" id="KW-1185">Reference proteome</keyword>
<dbReference type="EMBL" id="MU971344">
    <property type="protein sequence ID" value="KAK9239680.1"/>
    <property type="molecule type" value="Genomic_DNA"/>
</dbReference>
<gene>
    <name evidence="1" type="ORF">V1525DRAFT_454655</name>
</gene>